<evidence type="ECO:0000256" key="6">
    <source>
        <dbReference type="ARBA" id="ARBA00022833"/>
    </source>
</evidence>
<sequence length="489" mass="55147">MIRIHNPHHVPFLNQTEQLRQAGTLCDTLLTVEGLSFKAHALILALASKRLKRQLTNQHGPGPGYCCAIESISPHTLKQILDYVYSESVDVPKDDLEELLRGAEYLEVESLVEQCQAQLSSPDSPTKTDTKVVKSLQDDKTYKHTELSKRSHPTDKDNLNCSSEEERSSTDKQHKRSVHDPHKKICSPVSPQPPIFSRESVISSSTPSPSPRFCWPPVSPSRSMVLNCREIMTIHSLRAYPYPYPTPMYPILHRSLQPQVSSSLMGYTGLLHPYHPLIHSPPLTQDSPFVSGLKGKNASISTALTESVSESQERIKKAYTRAEACRNTNLVALPGSMSERRLSIGRRCSREQHDACSGDMAFRCKFCGRGGRDRRSLRSLRRGVGGEKPYQCKQCSKRFSLKHQLDTHLRVHTGEKPFECRLCGQRSRDYSAMIKHLRTHGGATPYQCTLCLEFCSSLAAMQKHLKNHPTQDFPPDWSLNSTYLYNCHT</sequence>
<evidence type="ECO:0000256" key="4">
    <source>
        <dbReference type="ARBA" id="ARBA00022737"/>
    </source>
</evidence>
<keyword evidence="9" id="KW-0539">Nucleus</keyword>
<evidence type="ECO:0000256" key="11">
    <source>
        <dbReference type="SAM" id="MobiDB-lite"/>
    </source>
</evidence>
<feature type="compositionally biased region" description="Polar residues" evidence="11">
    <location>
        <begin position="116"/>
        <end position="125"/>
    </location>
</feature>
<reference evidence="14 15" key="1">
    <citation type="submission" date="2018-10" db="EMBL/GenBank/DDBJ databases">
        <title>Genome assembly for a Yunnan-Guizhou Plateau 3E fish, Anabarilius grahami (Regan), and its evolutionary and genetic applications.</title>
        <authorList>
            <person name="Jiang W."/>
        </authorList>
    </citation>
    <scope>NUCLEOTIDE SEQUENCE [LARGE SCALE GENOMIC DNA]</scope>
    <source>
        <strain evidence="14">AG-KIZ</strain>
        <tissue evidence="14">Muscle</tissue>
    </source>
</reference>
<accession>A0A3N0YVG3</accession>
<dbReference type="SUPFAM" id="SSF54695">
    <property type="entry name" value="POZ domain"/>
    <property type="match status" value="1"/>
</dbReference>
<feature type="compositionally biased region" description="Low complexity" evidence="11">
    <location>
        <begin position="197"/>
        <end position="207"/>
    </location>
</feature>
<proteinExistence type="inferred from homology"/>
<feature type="region of interest" description="Disordered" evidence="11">
    <location>
        <begin position="116"/>
        <end position="214"/>
    </location>
</feature>
<dbReference type="GO" id="GO:0008270">
    <property type="term" value="F:zinc ion binding"/>
    <property type="evidence" value="ECO:0007669"/>
    <property type="project" value="UniProtKB-KW"/>
</dbReference>
<evidence type="ECO:0000256" key="5">
    <source>
        <dbReference type="ARBA" id="ARBA00022771"/>
    </source>
</evidence>
<comment type="similarity">
    <text evidence="2">Belongs to the krueppel C2H2-type zinc-finger protein family.</text>
</comment>
<evidence type="ECO:0000313" key="14">
    <source>
        <dbReference type="EMBL" id="ROL50184.1"/>
    </source>
</evidence>
<protein>
    <submittedName>
        <fullName evidence="14">Zinc finger and BTB domain-containing protein 16-A</fullName>
    </submittedName>
</protein>
<keyword evidence="6" id="KW-0862">Zinc</keyword>
<dbReference type="CDD" id="cd18218">
    <property type="entry name" value="BTB_POZ_ZBTB32_FAZF_TZFP"/>
    <property type="match status" value="1"/>
</dbReference>
<gene>
    <name evidence="14" type="ORF">DPX16_14838</name>
</gene>
<evidence type="ECO:0000259" key="12">
    <source>
        <dbReference type="PROSITE" id="PS50097"/>
    </source>
</evidence>
<dbReference type="PROSITE" id="PS50157">
    <property type="entry name" value="ZINC_FINGER_C2H2_2"/>
    <property type="match status" value="2"/>
</dbReference>
<dbReference type="InterPro" id="IPR011333">
    <property type="entry name" value="SKP1/BTB/POZ_sf"/>
</dbReference>
<dbReference type="Pfam" id="PF00651">
    <property type="entry name" value="BTB"/>
    <property type="match status" value="1"/>
</dbReference>
<name>A0A3N0YVG3_ANAGA</name>
<feature type="domain" description="C2H2-type" evidence="13">
    <location>
        <begin position="418"/>
        <end position="445"/>
    </location>
</feature>
<dbReference type="Proteomes" id="UP000281406">
    <property type="component" value="Unassembled WGS sequence"/>
</dbReference>
<keyword evidence="15" id="KW-1185">Reference proteome</keyword>
<dbReference type="SMART" id="SM00355">
    <property type="entry name" value="ZnF_C2H2"/>
    <property type="match status" value="3"/>
</dbReference>
<dbReference type="OrthoDB" id="8922241at2759"/>
<evidence type="ECO:0000256" key="1">
    <source>
        <dbReference type="ARBA" id="ARBA00004123"/>
    </source>
</evidence>
<keyword evidence="7" id="KW-0805">Transcription regulation</keyword>
<dbReference type="GO" id="GO:0000981">
    <property type="term" value="F:DNA-binding transcription factor activity, RNA polymerase II-specific"/>
    <property type="evidence" value="ECO:0007669"/>
    <property type="project" value="TreeGrafter"/>
</dbReference>
<evidence type="ECO:0000256" key="7">
    <source>
        <dbReference type="ARBA" id="ARBA00023015"/>
    </source>
</evidence>
<feature type="domain" description="BTB" evidence="12">
    <location>
        <begin position="26"/>
        <end position="93"/>
    </location>
</feature>
<keyword evidence="4" id="KW-0677">Repeat</keyword>
<dbReference type="InterPro" id="IPR036236">
    <property type="entry name" value="Znf_C2H2_sf"/>
</dbReference>
<dbReference type="SMART" id="SM00225">
    <property type="entry name" value="BTB"/>
    <property type="match status" value="1"/>
</dbReference>
<dbReference type="GO" id="GO:0005634">
    <property type="term" value="C:nucleus"/>
    <property type="evidence" value="ECO:0007669"/>
    <property type="project" value="UniProtKB-SubCell"/>
</dbReference>
<dbReference type="PROSITE" id="PS00028">
    <property type="entry name" value="ZINC_FINGER_C2H2_1"/>
    <property type="match status" value="2"/>
</dbReference>
<dbReference type="FunFam" id="3.30.160.60:FF:000553">
    <property type="entry name" value="Zinc finger and BTB domain-containing protein 16"/>
    <property type="match status" value="1"/>
</dbReference>
<evidence type="ECO:0000256" key="10">
    <source>
        <dbReference type="PROSITE-ProRule" id="PRU00042"/>
    </source>
</evidence>
<dbReference type="InterPro" id="IPR000210">
    <property type="entry name" value="BTB/POZ_dom"/>
</dbReference>
<evidence type="ECO:0000256" key="9">
    <source>
        <dbReference type="ARBA" id="ARBA00023242"/>
    </source>
</evidence>
<feature type="compositionally biased region" description="Basic residues" evidence="11">
    <location>
        <begin position="173"/>
        <end position="185"/>
    </location>
</feature>
<dbReference type="PANTHER" id="PTHR24394">
    <property type="entry name" value="ZINC FINGER PROTEIN"/>
    <property type="match status" value="1"/>
</dbReference>
<dbReference type="PROSITE" id="PS50097">
    <property type="entry name" value="BTB"/>
    <property type="match status" value="1"/>
</dbReference>
<dbReference type="Gene3D" id="3.30.160.60">
    <property type="entry name" value="Classic Zinc Finger"/>
    <property type="match status" value="2"/>
</dbReference>
<feature type="compositionally biased region" description="Basic and acidic residues" evidence="11">
    <location>
        <begin position="126"/>
        <end position="172"/>
    </location>
</feature>
<dbReference type="GO" id="GO:0003677">
    <property type="term" value="F:DNA binding"/>
    <property type="evidence" value="ECO:0007669"/>
    <property type="project" value="UniProtKB-KW"/>
</dbReference>
<keyword evidence="3" id="KW-0479">Metal-binding</keyword>
<dbReference type="EMBL" id="RJVU01021895">
    <property type="protein sequence ID" value="ROL50184.1"/>
    <property type="molecule type" value="Genomic_DNA"/>
</dbReference>
<dbReference type="AlphaFoldDB" id="A0A3N0YVG3"/>
<keyword evidence="8" id="KW-0804">Transcription</keyword>
<comment type="caution">
    <text evidence="14">The sequence shown here is derived from an EMBL/GenBank/DDBJ whole genome shotgun (WGS) entry which is preliminary data.</text>
</comment>
<dbReference type="Gene3D" id="3.30.710.10">
    <property type="entry name" value="Potassium Channel Kv1.1, Chain A"/>
    <property type="match status" value="1"/>
</dbReference>
<evidence type="ECO:0000313" key="15">
    <source>
        <dbReference type="Proteomes" id="UP000281406"/>
    </source>
</evidence>
<keyword evidence="5 10" id="KW-0863">Zinc-finger</keyword>
<dbReference type="PANTHER" id="PTHR24394:SF48">
    <property type="entry name" value="ZINC FINGER PROTEIN 771"/>
    <property type="match status" value="1"/>
</dbReference>
<evidence type="ECO:0000256" key="3">
    <source>
        <dbReference type="ARBA" id="ARBA00022723"/>
    </source>
</evidence>
<dbReference type="Pfam" id="PF00096">
    <property type="entry name" value="zf-C2H2"/>
    <property type="match status" value="2"/>
</dbReference>
<dbReference type="FunFam" id="3.30.160.60:FF:002171">
    <property type="entry name" value="Zinc finger and BTB domain-containing protein 16"/>
    <property type="match status" value="1"/>
</dbReference>
<comment type="subcellular location">
    <subcellularLocation>
        <location evidence="1">Nucleus</location>
    </subcellularLocation>
</comment>
<evidence type="ECO:0000256" key="8">
    <source>
        <dbReference type="ARBA" id="ARBA00023163"/>
    </source>
</evidence>
<evidence type="ECO:0000259" key="13">
    <source>
        <dbReference type="PROSITE" id="PS50157"/>
    </source>
</evidence>
<organism evidence="14 15">
    <name type="scientific">Anabarilius grahami</name>
    <name type="common">Kanglang fish</name>
    <name type="synonym">Barilius grahami</name>
    <dbReference type="NCBI Taxonomy" id="495550"/>
    <lineage>
        <taxon>Eukaryota</taxon>
        <taxon>Metazoa</taxon>
        <taxon>Chordata</taxon>
        <taxon>Craniata</taxon>
        <taxon>Vertebrata</taxon>
        <taxon>Euteleostomi</taxon>
        <taxon>Actinopterygii</taxon>
        <taxon>Neopterygii</taxon>
        <taxon>Teleostei</taxon>
        <taxon>Ostariophysi</taxon>
        <taxon>Cypriniformes</taxon>
        <taxon>Xenocyprididae</taxon>
        <taxon>Xenocypridinae</taxon>
        <taxon>Xenocypridinae incertae sedis</taxon>
        <taxon>Anabarilius</taxon>
    </lineage>
</organism>
<evidence type="ECO:0000256" key="2">
    <source>
        <dbReference type="ARBA" id="ARBA00006991"/>
    </source>
</evidence>
<dbReference type="InterPro" id="IPR013087">
    <property type="entry name" value="Znf_C2H2_type"/>
</dbReference>
<dbReference type="SUPFAM" id="SSF57667">
    <property type="entry name" value="beta-beta-alpha zinc fingers"/>
    <property type="match status" value="2"/>
</dbReference>
<feature type="domain" description="C2H2-type" evidence="13">
    <location>
        <begin position="390"/>
        <end position="417"/>
    </location>
</feature>